<keyword evidence="2" id="KW-1185">Reference proteome</keyword>
<name>A0A915DVB4_9BILA</name>
<evidence type="ECO:0000313" key="3">
    <source>
        <dbReference type="WBParaSite" id="jg24061"/>
    </source>
</evidence>
<dbReference type="WBParaSite" id="jg24061">
    <property type="protein sequence ID" value="jg24061"/>
    <property type="gene ID" value="jg24061"/>
</dbReference>
<dbReference type="Pfam" id="PF06918">
    <property type="entry name" value="DUF1280"/>
    <property type="match status" value="1"/>
</dbReference>
<protein>
    <submittedName>
        <fullName evidence="3">Uncharacterized protein</fullName>
    </submittedName>
</protein>
<dbReference type="AlphaFoldDB" id="A0A915DVB4"/>
<organism evidence="2 3">
    <name type="scientific">Ditylenchus dipsaci</name>
    <dbReference type="NCBI Taxonomy" id="166011"/>
    <lineage>
        <taxon>Eukaryota</taxon>
        <taxon>Metazoa</taxon>
        <taxon>Ecdysozoa</taxon>
        <taxon>Nematoda</taxon>
        <taxon>Chromadorea</taxon>
        <taxon>Rhabditida</taxon>
        <taxon>Tylenchina</taxon>
        <taxon>Tylenchomorpha</taxon>
        <taxon>Sphaerularioidea</taxon>
        <taxon>Anguinidae</taxon>
        <taxon>Anguininae</taxon>
        <taxon>Ditylenchus</taxon>
    </lineage>
</organism>
<feature type="compositionally biased region" description="Basic and acidic residues" evidence="1">
    <location>
        <begin position="1"/>
        <end position="21"/>
    </location>
</feature>
<evidence type="ECO:0000256" key="1">
    <source>
        <dbReference type="SAM" id="MobiDB-lite"/>
    </source>
</evidence>
<evidence type="ECO:0000313" key="2">
    <source>
        <dbReference type="Proteomes" id="UP000887574"/>
    </source>
</evidence>
<dbReference type="InterPro" id="IPR009689">
    <property type="entry name" value="DUF1280"/>
</dbReference>
<dbReference type="Proteomes" id="UP000887574">
    <property type="component" value="Unplaced"/>
</dbReference>
<feature type="region of interest" description="Disordered" evidence="1">
    <location>
        <begin position="1"/>
        <end position="26"/>
    </location>
</feature>
<accession>A0A915DVB4</accession>
<sequence length="91" mass="10014">MRLDPLVKKSSHHKADPTAREKGKHCPRQRIAALIEGDKSMKASESDVEKVLEQVKSSKIYLCFTGDKGGLSTKFVSVGNVDDPNSVDNQM</sequence>
<reference evidence="3" key="1">
    <citation type="submission" date="2022-11" db="UniProtKB">
        <authorList>
            <consortium name="WormBaseParasite"/>
        </authorList>
    </citation>
    <scope>IDENTIFICATION</scope>
</reference>
<proteinExistence type="predicted"/>